<keyword evidence="4 10" id="KW-0732">Signal</keyword>
<keyword evidence="6 7" id="KW-0720">Serine protease</keyword>
<reference evidence="13 14" key="1">
    <citation type="submission" date="2021-03" db="EMBL/GenBank/DDBJ databases">
        <title>Sequencing the genomes of 1000 actinobacteria strains.</title>
        <authorList>
            <person name="Klenk H.-P."/>
        </authorList>
    </citation>
    <scope>NUCLEOTIDE SEQUENCE [LARGE SCALE GENOMIC DNA]</scope>
    <source>
        <strain evidence="13 14">DSM 12936</strain>
    </source>
</reference>
<dbReference type="RefSeq" id="WP_210058863.1">
    <property type="nucleotide sequence ID" value="NZ_BAAAMH010000011.1"/>
</dbReference>
<dbReference type="Pfam" id="PF00082">
    <property type="entry name" value="Peptidase_S8"/>
    <property type="match status" value="1"/>
</dbReference>
<keyword evidence="5 7" id="KW-0378">Hydrolase</keyword>
<feature type="chain" id="PRO_5045639146" evidence="10">
    <location>
        <begin position="34"/>
        <end position="1119"/>
    </location>
</feature>
<dbReference type="InterPro" id="IPR015500">
    <property type="entry name" value="Peptidase_S8_subtilisin-rel"/>
</dbReference>
<evidence type="ECO:0000256" key="3">
    <source>
        <dbReference type="ARBA" id="ARBA00022670"/>
    </source>
</evidence>
<keyword evidence="2" id="KW-0964">Secreted</keyword>
<evidence type="ECO:0000313" key="14">
    <source>
        <dbReference type="Proteomes" id="UP000758168"/>
    </source>
</evidence>
<evidence type="ECO:0000259" key="11">
    <source>
        <dbReference type="Pfam" id="PF00082"/>
    </source>
</evidence>
<dbReference type="PANTHER" id="PTHR43806:SF11">
    <property type="entry name" value="CEREVISIN-RELATED"/>
    <property type="match status" value="1"/>
</dbReference>
<dbReference type="InterPro" id="IPR006311">
    <property type="entry name" value="TAT_signal"/>
</dbReference>
<feature type="active site" description="Charge relay system" evidence="7">
    <location>
        <position position="623"/>
    </location>
</feature>
<evidence type="ECO:0000256" key="10">
    <source>
        <dbReference type="SAM" id="SignalP"/>
    </source>
</evidence>
<dbReference type="InterPro" id="IPR003137">
    <property type="entry name" value="PA_domain"/>
</dbReference>
<dbReference type="EMBL" id="JAGIOB010000001">
    <property type="protein sequence ID" value="MBP2418925.1"/>
    <property type="molecule type" value="Genomic_DNA"/>
</dbReference>
<dbReference type="InterPro" id="IPR022398">
    <property type="entry name" value="Peptidase_S8_His-AS"/>
</dbReference>
<dbReference type="PANTHER" id="PTHR43806">
    <property type="entry name" value="PEPTIDASE S8"/>
    <property type="match status" value="1"/>
</dbReference>
<dbReference type="PROSITE" id="PS00136">
    <property type="entry name" value="SUBTILASE_ASP"/>
    <property type="match status" value="1"/>
</dbReference>
<feature type="signal peptide" evidence="10">
    <location>
        <begin position="1"/>
        <end position="33"/>
    </location>
</feature>
<dbReference type="InterPro" id="IPR023827">
    <property type="entry name" value="Peptidase_S8_Asp-AS"/>
</dbReference>
<keyword evidence="3 7" id="KW-0645">Protease</keyword>
<proteinExistence type="inferred from homology"/>
<dbReference type="CDD" id="cd07474">
    <property type="entry name" value="Peptidases_S8_subtilisin_Vpr-like"/>
    <property type="match status" value="1"/>
</dbReference>
<dbReference type="GO" id="GO:0006508">
    <property type="term" value="P:proteolysis"/>
    <property type="evidence" value="ECO:0007669"/>
    <property type="project" value="UniProtKB-KW"/>
</dbReference>
<evidence type="ECO:0000259" key="12">
    <source>
        <dbReference type="Pfam" id="PF02225"/>
    </source>
</evidence>
<evidence type="ECO:0000256" key="8">
    <source>
        <dbReference type="RuleBase" id="RU003355"/>
    </source>
</evidence>
<evidence type="ECO:0000313" key="13">
    <source>
        <dbReference type="EMBL" id="MBP2418925.1"/>
    </source>
</evidence>
<dbReference type="SUPFAM" id="SSF52743">
    <property type="entry name" value="Subtilisin-like"/>
    <property type="match status" value="1"/>
</dbReference>
<dbReference type="InterPro" id="IPR034213">
    <property type="entry name" value="S8_Vpr-like"/>
</dbReference>
<organism evidence="13 14">
    <name type="scientific">Microlunatus capsulatus</name>
    <dbReference type="NCBI Taxonomy" id="99117"/>
    <lineage>
        <taxon>Bacteria</taxon>
        <taxon>Bacillati</taxon>
        <taxon>Actinomycetota</taxon>
        <taxon>Actinomycetes</taxon>
        <taxon>Propionibacteriales</taxon>
        <taxon>Propionibacteriaceae</taxon>
        <taxon>Microlunatus</taxon>
    </lineage>
</organism>
<dbReference type="Gene3D" id="3.50.30.30">
    <property type="match status" value="1"/>
</dbReference>
<dbReference type="Proteomes" id="UP000758168">
    <property type="component" value="Unassembled WGS sequence"/>
</dbReference>
<evidence type="ECO:0000256" key="6">
    <source>
        <dbReference type="ARBA" id="ARBA00022825"/>
    </source>
</evidence>
<dbReference type="Gene3D" id="3.40.50.200">
    <property type="entry name" value="Peptidase S8/S53 domain"/>
    <property type="match status" value="1"/>
</dbReference>
<feature type="compositionally biased region" description="Basic and acidic residues" evidence="9">
    <location>
        <begin position="102"/>
        <end position="111"/>
    </location>
</feature>
<dbReference type="GO" id="GO:0008233">
    <property type="term" value="F:peptidase activity"/>
    <property type="evidence" value="ECO:0007669"/>
    <property type="project" value="UniProtKB-KW"/>
</dbReference>
<evidence type="ECO:0000256" key="7">
    <source>
        <dbReference type="PROSITE-ProRule" id="PRU01240"/>
    </source>
</evidence>
<feature type="domain" description="Peptidase S8/S53" evidence="11">
    <location>
        <begin position="192"/>
        <end position="662"/>
    </location>
</feature>
<accession>A0ABS4ZDU9</accession>
<protein>
    <submittedName>
        <fullName evidence="13">Subtilisin family serine protease</fullName>
    </submittedName>
</protein>
<feature type="compositionally biased region" description="Low complexity" evidence="9">
    <location>
        <begin position="86"/>
        <end position="101"/>
    </location>
</feature>
<comment type="caution">
    <text evidence="13">The sequence shown here is derived from an EMBL/GenBank/DDBJ whole genome shotgun (WGS) entry which is preliminary data.</text>
</comment>
<gene>
    <name evidence="13" type="ORF">JOF54_003847</name>
</gene>
<dbReference type="PROSITE" id="PS00138">
    <property type="entry name" value="SUBTILASE_SER"/>
    <property type="match status" value="1"/>
</dbReference>
<dbReference type="PROSITE" id="PS00137">
    <property type="entry name" value="SUBTILASE_HIS"/>
    <property type="match status" value="1"/>
</dbReference>
<dbReference type="InterPro" id="IPR023828">
    <property type="entry name" value="Peptidase_S8_Ser-AS"/>
</dbReference>
<comment type="similarity">
    <text evidence="1 7 8">Belongs to the peptidase S8 family.</text>
</comment>
<dbReference type="Pfam" id="PF02225">
    <property type="entry name" value="PA"/>
    <property type="match status" value="1"/>
</dbReference>
<dbReference type="PROSITE" id="PS51892">
    <property type="entry name" value="SUBTILASE"/>
    <property type="match status" value="1"/>
</dbReference>
<sequence>MSPRRARPRALVACGAALLLAPLTLAGMPSASAAPLPRGTEPYAISPLRGPLATTKLKGGLDRSSADRQSVFVQLAGPGAASVAQRTLASTARSPRTAARTASRDRRADVARDADQVLAAARRRDPAVRKLFSVANAVPGLGVVADLGTLRALAERDDVVAITPIVPKKVSNASAAQLTRAVNTWKSPGQTGRGVRIGIIDTGIDYTHADFGGAGTVAAYQKALKSQGTFAGTAKVVGGRDFVGDDYNADPSDPDLYQPVPSPDNNPLDCNSHGTHVAGSAAGYGVDADGSTFRGSYPRLDRTSLYRMRIGPGMAPQASLYALKVFGCEGSTDTVIPALDWALDPDGDGDFSDHLDIVNLSLGSDFSAADDPENAVVDVLAKNGVLPVMAAGNAGDLTDAAGSPGNAVRSLAVASTVDELQLRDGLRVSAPASLAGVVAGQFSVAYPWADAAPVSGQVVALSSANADGCSPVTGADATAVAGKVAWLEWDDDDATRLCGSAARAANVAAAGAVGAIYTAGVDVFAAGITGSPTIPVVQLPKAGTDQLRPAVTAGTLAVTFDGSLQGTIKSITPAITDTLSSFSSRGGHGQPGVVKPDVAAPGDTITSAGMGTGDGQLTISGTSMASPVTAGVAALVRAAHPSWNVERVKAAVMNTAGHDVYTEPGRKGLRYGPARVGAGRVDALAAVQTDVIAYTLGRGAVSASFGVVAAPADEAKVTKTQQVRIRNTSKRTTTAAVAYQPVVSQPGVSYRASRSTVTLKPGKYVDVTVTMTVTTAKLRHTIDPTMATTQVDAYLVGPDDEPVERARQYVSDASGRLLVTPKGKPALRVPVYGAAKPASTTRVDDTTVAGAPTMVVKGAGFAQGSGTTAFESKLSVLTLGYNSPRQPRCGGVQAVGCAATAATRAGDIHYVGAGATPGNGGSRADGFVWFGLSTWGNMSSIGHFNVPFVDIDITGDGKADLETLVQPEPDTDLFNAVTLDLREPEGEQLVDIQPLNFGDGDFETNAFDTNTLLIPVSAAALGITDEATTFPLTYRVGTANAYASPLTGGVQDQTPAVAFDALNPGVQVGGLVYPDVAGTRIPYRLAATGGKPARALVIHLHGVDGTRAEAQTLRSTPAG</sequence>
<evidence type="ECO:0000256" key="4">
    <source>
        <dbReference type="ARBA" id="ARBA00022729"/>
    </source>
</evidence>
<feature type="region of interest" description="Disordered" evidence="9">
    <location>
        <begin position="86"/>
        <end position="111"/>
    </location>
</feature>
<dbReference type="PRINTS" id="PR00723">
    <property type="entry name" value="SUBTILISIN"/>
</dbReference>
<feature type="active site" description="Charge relay system" evidence="7">
    <location>
        <position position="273"/>
    </location>
</feature>
<keyword evidence="2" id="KW-0134">Cell wall</keyword>
<dbReference type="InterPro" id="IPR000209">
    <property type="entry name" value="Peptidase_S8/S53_dom"/>
</dbReference>
<evidence type="ECO:0000256" key="5">
    <source>
        <dbReference type="ARBA" id="ARBA00022801"/>
    </source>
</evidence>
<name>A0ABS4ZDU9_9ACTN</name>
<feature type="active site" description="Charge relay system" evidence="7">
    <location>
        <position position="201"/>
    </location>
</feature>
<dbReference type="PROSITE" id="PS51318">
    <property type="entry name" value="TAT"/>
    <property type="match status" value="1"/>
</dbReference>
<feature type="domain" description="PA" evidence="12">
    <location>
        <begin position="454"/>
        <end position="543"/>
    </location>
</feature>
<evidence type="ECO:0000256" key="2">
    <source>
        <dbReference type="ARBA" id="ARBA00022512"/>
    </source>
</evidence>
<evidence type="ECO:0000256" key="1">
    <source>
        <dbReference type="ARBA" id="ARBA00011073"/>
    </source>
</evidence>
<keyword evidence="14" id="KW-1185">Reference proteome</keyword>
<evidence type="ECO:0000256" key="9">
    <source>
        <dbReference type="SAM" id="MobiDB-lite"/>
    </source>
</evidence>
<dbReference type="InterPro" id="IPR036852">
    <property type="entry name" value="Peptidase_S8/S53_dom_sf"/>
</dbReference>
<dbReference type="InterPro" id="IPR050131">
    <property type="entry name" value="Peptidase_S8_subtilisin-like"/>
</dbReference>